<dbReference type="PROSITE" id="PS50110">
    <property type="entry name" value="RESPONSE_REGULATORY"/>
    <property type="match status" value="1"/>
</dbReference>
<comment type="catalytic activity">
    <reaction evidence="1">
        <text>ATP + protein L-histidine = ADP + protein N-phospho-L-histidine.</text>
        <dbReference type="EC" id="2.7.13.3"/>
    </reaction>
</comment>
<dbReference type="GO" id="GO:0009927">
    <property type="term" value="F:histidine phosphotransfer kinase activity"/>
    <property type="evidence" value="ECO:0007669"/>
    <property type="project" value="TreeGrafter"/>
</dbReference>
<dbReference type="PANTHER" id="PTHR43047:SF63">
    <property type="entry name" value="HISTIDINE KINASE"/>
    <property type="match status" value="1"/>
</dbReference>
<keyword evidence="13" id="KW-1185">Reference proteome</keyword>
<keyword evidence="4" id="KW-0808">Transferase</keyword>
<gene>
    <name evidence="12" type="ORF">IAR63_10805</name>
</gene>
<dbReference type="SUPFAM" id="SSF52172">
    <property type="entry name" value="CheY-like"/>
    <property type="match status" value="1"/>
</dbReference>
<keyword evidence="8" id="KW-0129">CBS domain</keyword>
<dbReference type="Gene3D" id="3.40.50.2300">
    <property type="match status" value="1"/>
</dbReference>
<dbReference type="GO" id="GO:0005886">
    <property type="term" value="C:plasma membrane"/>
    <property type="evidence" value="ECO:0007669"/>
    <property type="project" value="TreeGrafter"/>
</dbReference>
<dbReference type="PROSITE" id="PS50109">
    <property type="entry name" value="HIS_KIN"/>
    <property type="match status" value="1"/>
</dbReference>
<dbReference type="Pfam" id="PF00072">
    <property type="entry name" value="Response_reg"/>
    <property type="match status" value="1"/>
</dbReference>
<dbReference type="InterPro" id="IPR005467">
    <property type="entry name" value="His_kinase_dom"/>
</dbReference>
<dbReference type="EMBL" id="CP060822">
    <property type="protein sequence ID" value="QNP28413.1"/>
    <property type="molecule type" value="Genomic_DNA"/>
</dbReference>
<dbReference type="AlphaFoldDB" id="A0A7H0EX97"/>
<dbReference type="SUPFAM" id="SSF54631">
    <property type="entry name" value="CBS-domain pair"/>
    <property type="match status" value="1"/>
</dbReference>
<feature type="domain" description="Histidine kinase" evidence="9">
    <location>
        <begin position="379"/>
        <end position="606"/>
    </location>
</feature>
<evidence type="ECO:0000256" key="3">
    <source>
        <dbReference type="ARBA" id="ARBA00022553"/>
    </source>
</evidence>
<comment type="caution">
    <text evidence="7">Lacks conserved residue(s) required for the propagation of feature annotation.</text>
</comment>
<name>A0A7H0EX97_9CYAN</name>
<dbReference type="InterPro" id="IPR036097">
    <property type="entry name" value="HisK_dim/P_sf"/>
</dbReference>
<dbReference type="InterPro" id="IPR000644">
    <property type="entry name" value="CBS_dom"/>
</dbReference>
<evidence type="ECO:0000256" key="2">
    <source>
        <dbReference type="ARBA" id="ARBA00012438"/>
    </source>
</evidence>
<dbReference type="PANTHER" id="PTHR43047">
    <property type="entry name" value="TWO-COMPONENT HISTIDINE PROTEIN KINASE"/>
    <property type="match status" value="1"/>
</dbReference>
<dbReference type="Gene3D" id="1.10.287.130">
    <property type="match status" value="1"/>
</dbReference>
<dbReference type="Pfam" id="PF02518">
    <property type="entry name" value="HATPase_c"/>
    <property type="match status" value="1"/>
</dbReference>
<evidence type="ECO:0000256" key="8">
    <source>
        <dbReference type="PROSITE-ProRule" id="PRU00703"/>
    </source>
</evidence>
<dbReference type="SMART" id="SM00387">
    <property type="entry name" value="HATPase_c"/>
    <property type="match status" value="1"/>
</dbReference>
<evidence type="ECO:0000313" key="12">
    <source>
        <dbReference type="EMBL" id="QNP28413.1"/>
    </source>
</evidence>
<evidence type="ECO:0000256" key="5">
    <source>
        <dbReference type="ARBA" id="ARBA00022777"/>
    </source>
</evidence>
<dbReference type="InterPro" id="IPR003661">
    <property type="entry name" value="HisK_dim/P_dom"/>
</dbReference>
<dbReference type="Gene3D" id="3.10.580.10">
    <property type="entry name" value="CBS-domain"/>
    <property type="match status" value="1"/>
</dbReference>
<dbReference type="CDD" id="cd16922">
    <property type="entry name" value="HATPase_EvgS-ArcB-TorS-like"/>
    <property type="match status" value="1"/>
</dbReference>
<evidence type="ECO:0000256" key="6">
    <source>
        <dbReference type="ARBA" id="ARBA00023012"/>
    </source>
</evidence>
<dbReference type="InterPro" id="IPR001789">
    <property type="entry name" value="Sig_transdc_resp-reg_receiver"/>
</dbReference>
<feature type="domain" description="Response regulatory" evidence="10">
    <location>
        <begin position="630"/>
        <end position="743"/>
    </location>
</feature>
<dbReference type="Proteomes" id="UP000516013">
    <property type="component" value="Chromosome"/>
</dbReference>
<dbReference type="PROSITE" id="PS51371">
    <property type="entry name" value="CBS"/>
    <property type="match status" value="1"/>
</dbReference>
<keyword evidence="6" id="KW-0902">Two-component regulatory system</keyword>
<dbReference type="InterPro" id="IPR011006">
    <property type="entry name" value="CheY-like_superfamily"/>
</dbReference>
<organism evidence="12 13">
    <name type="scientific">Cylindrospermopsis curvispora GIHE-G1</name>
    <dbReference type="NCBI Taxonomy" id="2666332"/>
    <lineage>
        <taxon>Bacteria</taxon>
        <taxon>Bacillati</taxon>
        <taxon>Cyanobacteriota</taxon>
        <taxon>Cyanophyceae</taxon>
        <taxon>Nostocales</taxon>
        <taxon>Aphanizomenonaceae</taxon>
        <taxon>Cylindrospermopsis</taxon>
    </lineage>
</organism>
<dbReference type="GO" id="GO:0000155">
    <property type="term" value="F:phosphorelay sensor kinase activity"/>
    <property type="evidence" value="ECO:0007669"/>
    <property type="project" value="InterPro"/>
</dbReference>
<protein>
    <recommendedName>
        <fullName evidence="2">histidine kinase</fullName>
        <ecNumber evidence="2">2.7.13.3</ecNumber>
    </recommendedName>
</protein>
<evidence type="ECO:0000259" key="9">
    <source>
        <dbReference type="PROSITE" id="PS50109"/>
    </source>
</evidence>
<dbReference type="Gene3D" id="3.30.565.10">
    <property type="entry name" value="Histidine kinase-like ATPase, C-terminal domain"/>
    <property type="match status" value="1"/>
</dbReference>
<dbReference type="InterPro" id="IPR003594">
    <property type="entry name" value="HATPase_dom"/>
</dbReference>
<evidence type="ECO:0000256" key="1">
    <source>
        <dbReference type="ARBA" id="ARBA00000085"/>
    </source>
</evidence>
<dbReference type="Pfam" id="PF00571">
    <property type="entry name" value="CBS"/>
    <property type="match status" value="1"/>
</dbReference>
<reference evidence="12 13" key="1">
    <citation type="submission" date="2020-08" db="EMBL/GenBank/DDBJ databases">
        <title>Complete genome sequence of Raphidiopsis curvispora isolated from drinking water reservoir in South Korea.</title>
        <authorList>
            <person name="Jeong J."/>
        </authorList>
    </citation>
    <scope>NUCLEOTIDE SEQUENCE [LARGE SCALE GENOMIC DNA]</scope>
    <source>
        <strain evidence="12 13">GIHE-G1</strain>
    </source>
</reference>
<dbReference type="EC" id="2.7.13.3" evidence="2"/>
<dbReference type="PRINTS" id="PR00344">
    <property type="entry name" value="BCTRLSENSOR"/>
</dbReference>
<evidence type="ECO:0000259" key="10">
    <source>
        <dbReference type="PROSITE" id="PS50110"/>
    </source>
</evidence>
<feature type="domain" description="CBS" evidence="11">
    <location>
        <begin position="11"/>
        <end position="67"/>
    </location>
</feature>
<evidence type="ECO:0000313" key="13">
    <source>
        <dbReference type="Proteomes" id="UP000516013"/>
    </source>
</evidence>
<dbReference type="RefSeq" id="WP_187705270.1">
    <property type="nucleotide sequence ID" value="NZ_CP060822.1"/>
</dbReference>
<dbReference type="SMART" id="SM00388">
    <property type="entry name" value="HisKA"/>
    <property type="match status" value="1"/>
</dbReference>
<evidence type="ECO:0000256" key="4">
    <source>
        <dbReference type="ARBA" id="ARBA00022679"/>
    </source>
</evidence>
<dbReference type="InterPro" id="IPR036890">
    <property type="entry name" value="HATPase_C_sf"/>
</dbReference>
<keyword evidence="5" id="KW-0418">Kinase</keyword>
<dbReference type="SUPFAM" id="SSF47384">
    <property type="entry name" value="Homodimeric domain of signal transducing histidine kinase"/>
    <property type="match status" value="1"/>
</dbReference>
<evidence type="ECO:0000259" key="11">
    <source>
        <dbReference type="PROSITE" id="PS51371"/>
    </source>
</evidence>
<proteinExistence type="predicted"/>
<dbReference type="InterPro" id="IPR046342">
    <property type="entry name" value="CBS_dom_sf"/>
</dbReference>
<dbReference type="SUPFAM" id="SSF55874">
    <property type="entry name" value="ATPase domain of HSP90 chaperone/DNA topoisomerase II/histidine kinase"/>
    <property type="match status" value="1"/>
</dbReference>
<sequence>MLMLECPLYDFLATVPTCSETTTLAVVIEIFVKEQCDRLVVLNSQHSPMGLLSTTKLMGKLLTTHEKTLLNLEQPISTCHSNLISPLETIVASDSLNKLGLLLRYPKHQKNSSLDWALIDSDGKFLGLLDSKRLLAFFTSHSEVIRKDNPPQKTDDIQRKTTRPWQRNPFVQLLERLPWPLMLQTGNGEILTKNSAWWEQLGVLKDPEGIRMQVETILTAVKKQVPQPIHNHTRASEYVKSSLPIEKSLDTNKLNLKHIQDYQPDLNTIEESYSKANDSPNYCYLDSQQGTCICVVEVQNGQERIWQFAKIPLDSRELKIWGTESQLTLTKENSQLLTKDLWLVLATDVTEQQQLFKELAAKNADLIQLNRLKDEFLACISHELKTPLTAVLGLSRLLVDKNLGELNERQARYAGLIHQSGRHLMSVVNDILDLTRMETGQMELTPSPVRIQEVCDRALAEARSVHTQTGRKGESLPSHEFSLSIEPGLKEIVADELRLRQMLVHLLGNAFKFTESFGKVGLRVNRWEGWIAFTVWDTGIGIPDHQQHLIFQKFQQLENPLNRQFEGTGLGLVLTRALARLHGGDVSFLSREGKGSQFTLLLPPSPPKTSFTETPGGNGETPQLISSQRLILIVEAVSRYIEEITQHLKSLGYRVVIARSGTEALEKARRLQPKTIFLNPLLPLLSGWDVLTLLKSDGATRHIPVIITATGAEKEQAYLNRADDFLSLPVEYSAMVPIVERWCMVAKPEKIDSQWEEPLPKQKTLKILRLVSAELESNPHPSLTEHRVIEVDDLEQAEILARVWQFDVILLDTDNVNAQKYLQQLPQYPRLAKIPLVTCDAATTLAASQIPGLGVFPCLTPMGKEMIHSNNLDHLVSVLEIASGIGCPPNILVVDITMLSDLPDVNNKHAHGRLSNTQKPDSPQYSLKDMMQSQKLVARQNSTNKGQVGGEWFQALIQYLQTAGFKAGIGNCWRELVQQIIHQSVDLILLCIGEATVTQEIENVLNSLANLQVRLPPILVLDKRTSHINVNLLGGLGKVNQGVATQLLPRSISMEDLLGEINQALERE</sequence>
<dbReference type="Pfam" id="PF00512">
    <property type="entry name" value="HisKA"/>
    <property type="match status" value="1"/>
</dbReference>
<accession>A0A7H0EX97</accession>
<dbReference type="InterPro" id="IPR004358">
    <property type="entry name" value="Sig_transdc_His_kin-like_C"/>
</dbReference>
<dbReference type="SMART" id="SM00448">
    <property type="entry name" value="REC"/>
    <property type="match status" value="1"/>
</dbReference>
<evidence type="ECO:0000256" key="7">
    <source>
        <dbReference type="PROSITE-ProRule" id="PRU00169"/>
    </source>
</evidence>
<dbReference type="KEGG" id="ccur:IAR63_10805"/>
<keyword evidence="3" id="KW-0597">Phosphoprotein</keyword>
<dbReference type="CDD" id="cd00082">
    <property type="entry name" value="HisKA"/>
    <property type="match status" value="1"/>
</dbReference>